<accession>A0A225WKF6</accession>
<feature type="compositionally biased region" description="Acidic residues" evidence="1">
    <location>
        <begin position="414"/>
        <end position="428"/>
    </location>
</feature>
<keyword evidence="4" id="KW-1185">Reference proteome</keyword>
<dbReference type="PANTHER" id="PTHR47160:SF5">
    <property type="entry name" value="MULE TRANSPOSASE DOMAIN-CONTAINING PROTEIN"/>
    <property type="match status" value="1"/>
</dbReference>
<evidence type="ECO:0000259" key="2">
    <source>
        <dbReference type="Pfam" id="PF10551"/>
    </source>
</evidence>
<evidence type="ECO:0000313" key="4">
    <source>
        <dbReference type="Proteomes" id="UP000198211"/>
    </source>
</evidence>
<dbReference type="EMBL" id="NBNE01000625">
    <property type="protein sequence ID" value="OWZ18206.1"/>
    <property type="molecule type" value="Genomic_DNA"/>
</dbReference>
<protein>
    <recommendedName>
        <fullName evidence="2">MULE transposase domain-containing protein</fullName>
    </recommendedName>
</protein>
<dbReference type="OrthoDB" id="125098at2759"/>
<dbReference type="PANTHER" id="PTHR47160">
    <property type="entry name" value="PUTATIVE-RELATED"/>
    <property type="match status" value="1"/>
</dbReference>
<proteinExistence type="predicted"/>
<sequence length="453" mass="51935">MAFFITTMGYTAGRLHTCRNVDASGTSLVDVTNVMKDRVDTLAIEQVALPARAIRNDVRDAFYGTDNAQVVRGLSEPQVLRRVYQARSRHFSGDVHGAIEIPPLPTALNEAVSFFQFHHVTVNRENLSKPTRLIGWAHPSLLNLLRYNGPTIFVDGTFRCVPPGYKQCVIFMVHDRASGIFVPVYYVLSTSRSGDSFWDMVHFVVQSTDQQLEPAEVVCDFESALISAVQTQFPNAIIIGCLFHWKQALRRAMKRFLIAEEECSIAMTRGVLDILTVIDHSLVERGVKWVKREILRYQRREIRQRCNDVGIEYFKAKWRGFWEYFQRTWLDQYDISVWNVAGLNNELVARTNNPLERFNREINNRFPRPRPSMATFVGVIKTISADYIQRLADVPRGRARRPQRERIQLPEPVEIPEDIADESEDEEPVVATLPSDSPTDEDEESDEDNEEGQ</sequence>
<evidence type="ECO:0000256" key="1">
    <source>
        <dbReference type="SAM" id="MobiDB-lite"/>
    </source>
</evidence>
<dbReference type="Proteomes" id="UP000198211">
    <property type="component" value="Unassembled WGS sequence"/>
</dbReference>
<dbReference type="AlphaFoldDB" id="A0A225WKF6"/>
<gene>
    <name evidence="3" type="ORF">PHMEG_0007745</name>
</gene>
<feature type="domain" description="MULE transposase" evidence="2">
    <location>
        <begin position="152"/>
        <end position="246"/>
    </location>
</feature>
<dbReference type="Pfam" id="PF10551">
    <property type="entry name" value="MULE"/>
    <property type="match status" value="1"/>
</dbReference>
<feature type="compositionally biased region" description="Acidic residues" evidence="1">
    <location>
        <begin position="438"/>
        <end position="453"/>
    </location>
</feature>
<evidence type="ECO:0000313" key="3">
    <source>
        <dbReference type="EMBL" id="OWZ18206.1"/>
    </source>
</evidence>
<feature type="region of interest" description="Disordered" evidence="1">
    <location>
        <begin position="399"/>
        <end position="453"/>
    </location>
</feature>
<reference evidence="4" key="1">
    <citation type="submission" date="2017-03" db="EMBL/GenBank/DDBJ databases">
        <title>Phytopthora megakarya and P. palmivora, two closely related causual agents of cacao black pod achieved similar genome size and gene model numbers by different mechanisms.</title>
        <authorList>
            <person name="Ali S."/>
            <person name="Shao J."/>
            <person name="Larry D.J."/>
            <person name="Kronmiller B."/>
            <person name="Shen D."/>
            <person name="Strem M.D."/>
            <person name="Melnick R.L."/>
            <person name="Guiltinan M.J."/>
            <person name="Tyler B.M."/>
            <person name="Meinhardt L.W."/>
            <person name="Bailey B.A."/>
        </authorList>
    </citation>
    <scope>NUCLEOTIDE SEQUENCE [LARGE SCALE GENOMIC DNA]</scope>
    <source>
        <strain evidence="4">zdho120</strain>
    </source>
</reference>
<dbReference type="InterPro" id="IPR018289">
    <property type="entry name" value="MULE_transposase_dom"/>
</dbReference>
<comment type="caution">
    <text evidence="3">The sequence shown here is derived from an EMBL/GenBank/DDBJ whole genome shotgun (WGS) entry which is preliminary data.</text>
</comment>
<name>A0A225WKF6_9STRA</name>
<organism evidence="3 4">
    <name type="scientific">Phytophthora megakarya</name>
    <dbReference type="NCBI Taxonomy" id="4795"/>
    <lineage>
        <taxon>Eukaryota</taxon>
        <taxon>Sar</taxon>
        <taxon>Stramenopiles</taxon>
        <taxon>Oomycota</taxon>
        <taxon>Peronosporomycetes</taxon>
        <taxon>Peronosporales</taxon>
        <taxon>Peronosporaceae</taxon>
        <taxon>Phytophthora</taxon>
    </lineage>
</organism>